<comment type="function">
    <text evidence="8">Part of a membrane-bound complex that couples electron transfer with translocation of ions across the membrane.</text>
</comment>
<dbReference type="EMBL" id="JACRSS010000001">
    <property type="protein sequence ID" value="MBC8537809.1"/>
    <property type="molecule type" value="Genomic_DNA"/>
</dbReference>
<keyword evidence="6 8" id="KW-1133">Transmembrane helix</keyword>
<keyword evidence="10" id="KW-1185">Reference proteome</keyword>
<reference evidence="9" key="1">
    <citation type="submission" date="2020-08" db="EMBL/GenBank/DDBJ databases">
        <title>Genome public.</title>
        <authorList>
            <person name="Liu C."/>
            <person name="Sun Q."/>
        </authorList>
    </citation>
    <scope>NUCLEOTIDE SEQUENCE</scope>
    <source>
        <strain evidence="9">NSJ-63</strain>
    </source>
</reference>
<dbReference type="InterPro" id="IPR003667">
    <property type="entry name" value="NqrDE/RnfAE"/>
</dbReference>
<feature type="transmembrane region" description="Helical" evidence="8">
    <location>
        <begin position="166"/>
        <end position="188"/>
    </location>
</feature>
<keyword evidence="5 8" id="KW-0249">Electron transport</keyword>
<comment type="subcellular location">
    <subcellularLocation>
        <location evidence="8">Cell membrane</location>
        <topology evidence="8">Multi-pass membrane protein</topology>
    </subcellularLocation>
    <subcellularLocation>
        <location evidence="1">Endomembrane system</location>
        <topology evidence="1">Multi-pass membrane protein</topology>
    </subcellularLocation>
</comment>
<dbReference type="EC" id="7.-.-.-" evidence="8"/>
<dbReference type="GO" id="GO:0012505">
    <property type="term" value="C:endomembrane system"/>
    <property type="evidence" value="ECO:0007669"/>
    <property type="project" value="UniProtKB-SubCell"/>
</dbReference>
<evidence type="ECO:0000256" key="2">
    <source>
        <dbReference type="ARBA" id="ARBA00022448"/>
    </source>
</evidence>
<evidence type="ECO:0000313" key="9">
    <source>
        <dbReference type="EMBL" id="MBC8537809.1"/>
    </source>
</evidence>
<evidence type="ECO:0000256" key="1">
    <source>
        <dbReference type="ARBA" id="ARBA00004127"/>
    </source>
</evidence>
<evidence type="ECO:0000256" key="5">
    <source>
        <dbReference type="ARBA" id="ARBA00022982"/>
    </source>
</evidence>
<evidence type="ECO:0000313" key="10">
    <source>
        <dbReference type="Proteomes" id="UP000617951"/>
    </source>
</evidence>
<dbReference type="PANTHER" id="PTHR30586">
    <property type="entry name" value="ELECTRON TRANSPORT COMPLEX PROTEIN RNFE"/>
    <property type="match status" value="1"/>
</dbReference>
<dbReference type="Proteomes" id="UP000617951">
    <property type="component" value="Unassembled WGS sequence"/>
</dbReference>
<proteinExistence type="inferred from homology"/>
<evidence type="ECO:0000256" key="6">
    <source>
        <dbReference type="ARBA" id="ARBA00022989"/>
    </source>
</evidence>
<keyword evidence="3 8" id="KW-0812">Transmembrane</keyword>
<organism evidence="9 10">
    <name type="scientific">Guopingia tenuis</name>
    <dbReference type="NCBI Taxonomy" id="2763656"/>
    <lineage>
        <taxon>Bacteria</taxon>
        <taxon>Bacillati</taxon>
        <taxon>Bacillota</taxon>
        <taxon>Clostridia</taxon>
        <taxon>Christensenellales</taxon>
        <taxon>Christensenellaceae</taxon>
        <taxon>Guopingia</taxon>
    </lineage>
</organism>
<comment type="similarity">
    <text evidence="8">Belongs to the NqrDE/RnfAE family.</text>
</comment>
<sequence>MAGKIIKNGIIDENPTFRLVLGMCPTLAVTTAVSNALGMGAAATFVLICSNMVIALLRNFIPAKVRIPAYVVIIAAFVTIVQLLMKAFLPALDSALGIFIPLIVVNCIILGRAEAFASKNQVVPSILDGLGMGIGFTLALTLIATIREILGNGTFLGISLFGPGYPPALIMILAPGGFITLGLLLGLINKIMKKKA</sequence>
<dbReference type="InterPro" id="IPR010968">
    <property type="entry name" value="RnfE"/>
</dbReference>
<dbReference type="PIRSF" id="PIRSF006102">
    <property type="entry name" value="NQR_DE"/>
    <property type="match status" value="1"/>
</dbReference>
<name>A0A926DIC6_9FIRM</name>
<evidence type="ECO:0000256" key="7">
    <source>
        <dbReference type="ARBA" id="ARBA00023136"/>
    </source>
</evidence>
<dbReference type="NCBIfam" id="TIGR01948">
    <property type="entry name" value="rnfE"/>
    <property type="match status" value="1"/>
</dbReference>
<comment type="subunit">
    <text evidence="8">The complex is composed of six subunits: RnfA, RnfB, RnfC, RnfD, RnfE and RnfG.</text>
</comment>
<dbReference type="Pfam" id="PF02508">
    <property type="entry name" value="Rnf-Nqr"/>
    <property type="match status" value="1"/>
</dbReference>
<protein>
    <recommendedName>
        <fullName evidence="8">Ion-translocating oxidoreductase complex subunit E</fullName>
        <ecNumber evidence="8">7.-.-.-</ecNumber>
    </recommendedName>
    <alternativeName>
        <fullName evidence="8">Rnf electron transport complex subunit E</fullName>
    </alternativeName>
</protein>
<dbReference type="HAMAP" id="MF_00478">
    <property type="entry name" value="RsxE_RnfE"/>
    <property type="match status" value="1"/>
</dbReference>
<comment type="caution">
    <text evidence="9">The sequence shown here is derived from an EMBL/GenBank/DDBJ whole genome shotgun (WGS) entry which is preliminary data.</text>
</comment>
<evidence type="ECO:0000256" key="8">
    <source>
        <dbReference type="HAMAP-Rule" id="MF_00478"/>
    </source>
</evidence>
<evidence type="ECO:0000256" key="3">
    <source>
        <dbReference type="ARBA" id="ARBA00022692"/>
    </source>
</evidence>
<feature type="transmembrane region" description="Helical" evidence="8">
    <location>
        <begin position="125"/>
        <end position="146"/>
    </location>
</feature>
<feature type="transmembrane region" description="Helical" evidence="8">
    <location>
        <begin position="95"/>
        <end position="113"/>
    </location>
</feature>
<evidence type="ECO:0000256" key="4">
    <source>
        <dbReference type="ARBA" id="ARBA00022967"/>
    </source>
</evidence>
<dbReference type="PANTHER" id="PTHR30586:SF0">
    <property type="entry name" value="ION-TRANSLOCATING OXIDOREDUCTASE COMPLEX SUBUNIT E"/>
    <property type="match status" value="1"/>
</dbReference>
<gene>
    <name evidence="8" type="primary">rnfE</name>
    <name evidence="9" type="ORF">H8693_02530</name>
</gene>
<keyword evidence="2 8" id="KW-0813">Transport</keyword>
<feature type="transmembrane region" description="Helical" evidence="8">
    <location>
        <begin position="36"/>
        <end position="57"/>
    </location>
</feature>
<dbReference type="GO" id="GO:0005886">
    <property type="term" value="C:plasma membrane"/>
    <property type="evidence" value="ECO:0007669"/>
    <property type="project" value="UniProtKB-SubCell"/>
</dbReference>
<accession>A0A926DIC6</accession>
<keyword evidence="4 8" id="KW-1278">Translocase</keyword>
<keyword evidence="8" id="KW-1003">Cell membrane</keyword>
<keyword evidence="7 8" id="KW-0472">Membrane</keyword>
<dbReference type="AlphaFoldDB" id="A0A926DIC6"/>
<dbReference type="GO" id="GO:0022900">
    <property type="term" value="P:electron transport chain"/>
    <property type="evidence" value="ECO:0007669"/>
    <property type="project" value="UniProtKB-UniRule"/>
</dbReference>
<feature type="transmembrane region" description="Helical" evidence="8">
    <location>
        <begin position="69"/>
        <end position="89"/>
    </location>
</feature>
<dbReference type="NCBIfam" id="NF009070">
    <property type="entry name" value="PRK12405.1"/>
    <property type="match status" value="1"/>
</dbReference>